<dbReference type="AlphaFoldDB" id="A0A9D2IHN9"/>
<proteinExistence type="predicted"/>
<reference evidence="1" key="1">
    <citation type="journal article" date="2021" name="PeerJ">
        <title>Extensive microbial diversity within the chicken gut microbiome revealed by metagenomics and culture.</title>
        <authorList>
            <person name="Gilroy R."/>
            <person name="Ravi A."/>
            <person name="Getino M."/>
            <person name="Pursley I."/>
            <person name="Horton D.L."/>
            <person name="Alikhan N.F."/>
            <person name="Baker D."/>
            <person name="Gharbi K."/>
            <person name="Hall N."/>
            <person name="Watson M."/>
            <person name="Adriaenssens E.M."/>
            <person name="Foster-Nyarko E."/>
            <person name="Jarju S."/>
            <person name="Secka A."/>
            <person name="Antonio M."/>
            <person name="Oren A."/>
            <person name="Chaudhuri R.R."/>
            <person name="La Ragione R."/>
            <person name="Hildebrand F."/>
            <person name="Pallen M.J."/>
        </authorList>
    </citation>
    <scope>NUCLEOTIDE SEQUENCE</scope>
    <source>
        <strain evidence="1">CHK192-19661</strain>
    </source>
</reference>
<sequence length="178" mass="20932">MKNERYTEAQKRLLKGAPKDLSGEERDFLRRMLLPRKRYLPQSEEEGCSLVRDIVGEQKLGCFCRVREEISARYGAEGRWGAGDSRWRLFYRFSRGGRPFCSFGMDLNTLHLILPFGLRERETFERMRDTFSLLGICWTYDMIAVNGRGYKELKYDVSDPAIREDLFRLLDIKAGRLK</sequence>
<evidence type="ECO:0000313" key="2">
    <source>
        <dbReference type="Proteomes" id="UP000824025"/>
    </source>
</evidence>
<dbReference type="EMBL" id="DXCF01000003">
    <property type="protein sequence ID" value="HIZ08936.1"/>
    <property type="molecule type" value="Genomic_DNA"/>
</dbReference>
<dbReference type="Proteomes" id="UP000824025">
    <property type="component" value="Unassembled WGS sequence"/>
</dbReference>
<reference evidence="1" key="2">
    <citation type="submission" date="2021-04" db="EMBL/GenBank/DDBJ databases">
        <authorList>
            <person name="Gilroy R."/>
        </authorList>
    </citation>
    <scope>NUCLEOTIDE SEQUENCE</scope>
    <source>
        <strain evidence="1">CHK192-19661</strain>
    </source>
</reference>
<accession>A0A9D2IHN9</accession>
<protein>
    <submittedName>
        <fullName evidence="1">Uncharacterized protein</fullName>
    </submittedName>
</protein>
<name>A0A9D2IHN9_9FIRM</name>
<organism evidence="1 2">
    <name type="scientific">Candidatus Borkfalkia avicola</name>
    <dbReference type="NCBI Taxonomy" id="2838503"/>
    <lineage>
        <taxon>Bacteria</taxon>
        <taxon>Bacillati</taxon>
        <taxon>Bacillota</taxon>
        <taxon>Clostridia</taxon>
        <taxon>Christensenellales</taxon>
        <taxon>Christensenellaceae</taxon>
        <taxon>Candidatus Borkfalkia</taxon>
    </lineage>
</organism>
<comment type="caution">
    <text evidence="1">The sequence shown here is derived from an EMBL/GenBank/DDBJ whole genome shotgun (WGS) entry which is preliminary data.</text>
</comment>
<evidence type="ECO:0000313" key="1">
    <source>
        <dbReference type="EMBL" id="HIZ08936.1"/>
    </source>
</evidence>
<gene>
    <name evidence="1" type="ORF">H9726_00475</name>
</gene>